<dbReference type="Pfam" id="PF07484">
    <property type="entry name" value="Collar"/>
    <property type="match status" value="1"/>
</dbReference>
<feature type="domain" description="Phage tail collar" evidence="1">
    <location>
        <begin position="90"/>
        <end position="146"/>
    </location>
</feature>
<name>A0ABX4LQV8_9BACT</name>
<evidence type="ECO:0000313" key="3">
    <source>
        <dbReference type="Proteomes" id="UP000221384"/>
    </source>
</evidence>
<dbReference type="Gene3D" id="3.90.1340.10">
    <property type="entry name" value="Phage tail collar domain"/>
    <property type="match status" value="1"/>
</dbReference>
<keyword evidence="3" id="KW-1185">Reference proteome</keyword>
<gene>
    <name evidence="2" type="ORF">CPG37_04595</name>
</gene>
<dbReference type="InterPro" id="IPR011083">
    <property type="entry name" value="Phage_tail_collar_dom"/>
</dbReference>
<accession>A0ABX4LQV8</accession>
<dbReference type="RefSeq" id="WP_099334013.1">
    <property type="nucleotide sequence ID" value="NZ_CP042812.1"/>
</dbReference>
<sequence>MSNLIETSEFTPNIYQIETNDDVLGGENGIANAQAKALGNRTLWLKNNKADKNGSAANLFKVKDAISVDDAVNKGQMEDLFKQIPTVPTGSIITFPTNTVPTGFLECNGAVLSRTTFADLFKIIGTTYGHTNLNNFRLPDLRGEFIRGWDHGRGIDRARTIGSFQFGTLVAAEMDSVGQVTQMGAGNQGSYVSEFYADRPNTEQLSGKYFTQTPPGQSTYLASTHPNYVGSTRPRNVSMMYCIKY</sequence>
<evidence type="ECO:0000313" key="2">
    <source>
        <dbReference type="EMBL" id="PHO10331.1"/>
    </source>
</evidence>
<dbReference type="InterPro" id="IPR037053">
    <property type="entry name" value="Phage_tail_collar_dom_sf"/>
</dbReference>
<proteinExistence type="predicted"/>
<comment type="caution">
    <text evidence="2">The sequence shown here is derived from an EMBL/GenBank/DDBJ whole genome shotgun (WGS) entry which is preliminary data.</text>
</comment>
<reference evidence="2 3" key="1">
    <citation type="submission" date="2017-09" db="EMBL/GenBank/DDBJ databases">
        <authorList>
            <person name="Perez-Cataluna A."/>
            <person name="Figueras M.J."/>
            <person name="Salas-Masso N."/>
        </authorList>
    </citation>
    <scope>NUCLEOTIDE SEQUENCE [LARGE SCALE GENOMIC DNA]</scope>
    <source>
        <strain evidence="2 3">F138-33</strain>
    </source>
</reference>
<evidence type="ECO:0000259" key="1">
    <source>
        <dbReference type="Pfam" id="PF07484"/>
    </source>
</evidence>
<dbReference type="Proteomes" id="UP000221384">
    <property type="component" value="Unassembled WGS sequence"/>
</dbReference>
<dbReference type="SUPFAM" id="SSF88874">
    <property type="entry name" value="Receptor-binding domain of short tail fibre protein gp12"/>
    <property type="match status" value="1"/>
</dbReference>
<dbReference type="EMBL" id="NWVW01000004">
    <property type="protein sequence ID" value="PHO10331.1"/>
    <property type="molecule type" value="Genomic_DNA"/>
</dbReference>
<organism evidence="2 3">
    <name type="scientific">Malaciobacter canalis</name>
    <dbReference type="NCBI Taxonomy" id="1912871"/>
    <lineage>
        <taxon>Bacteria</taxon>
        <taxon>Pseudomonadati</taxon>
        <taxon>Campylobacterota</taxon>
        <taxon>Epsilonproteobacteria</taxon>
        <taxon>Campylobacterales</taxon>
        <taxon>Arcobacteraceae</taxon>
        <taxon>Malaciobacter</taxon>
    </lineage>
</organism>
<protein>
    <recommendedName>
        <fullName evidence="1">Phage tail collar domain-containing protein</fullName>
    </recommendedName>
</protein>